<dbReference type="Gene3D" id="1.10.1370.30">
    <property type="match status" value="2"/>
</dbReference>
<evidence type="ECO:0000256" key="4">
    <source>
        <dbReference type="PIRSR" id="PIRSR601548-1"/>
    </source>
</evidence>
<dbReference type="PROSITE" id="PS52011">
    <property type="entry name" value="PEPTIDASE_M2"/>
    <property type="match status" value="1"/>
</dbReference>
<feature type="active site" description="Proton acceptor 1" evidence="4">
    <location>
        <position position="375"/>
    </location>
</feature>
<keyword evidence="13" id="KW-1185">Reference proteome</keyword>
<dbReference type="EMBL" id="QRDW01000007">
    <property type="protein sequence ID" value="RED48651.1"/>
    <property type="molecule type" value="Genomic_DNA"/>
</dbReference>
<dbReference type="GO" id="GO:0008241">
    <property type="term" value="F:peptidyl-dipeptidase activity"/>
    <property type="evidence" value="ECO:0007669"/>
    <property type="project" value="InterPro"/>
</dbReference>
<feature type="disulfide bond" evidence="9">
    <location>
        <begin position="145"/>
        <end position="151"/>
    </location>
</feature>
<evidence type="ECO:0000256" key="10">
    <source>
        <dbReference type="PIRSR" id="PIRSR601548-8"/>
    </source>
</evidence>
<feature type="binding site" evidence="10">
    <location>
        <position position="378"/>
    </location>
    <ligand>
        <name>Zn(2+)</name>
        <dbReference type="ChEBI" id="CHEBI:29105"/>
        <label>2</label>
        <note>catalytic</note>
    </ligand>
</feature>
<feature type="binding site" evidence="7">
    <location>
        <position position="215"/>
    </location>
    <ligand>
        <name>chloride</name>
        <dbReference type="ChEBI" id="CHEBI:17996"/>
        <label>1</label>
    </ligand>
</feature>
<reference evidence="12 13" key="1">
    <citation type="submission" date="2018-07" db="EMBL/GenBank/DDBJ databases">
        <title>Genomic Encyclopedia of Type Strains, Phase III (KMG-III): the genomes of soil and plant-associated and newly described type strains.</title>
        <authorList>
            <person name="Whitman W."/>
        </authorList>
    </citation>
    <scope>NUCLEOTIDE SEQUENCE [LARGE SCALE GENOMIC DNA]</scope>
    <source>
        <strain evidence="12 13">CECT 8488</strain>
    </source>
</reference>
<evidence type="ECO:0000256" key="1">
    <source>
        <dbReference type="ARBA" id="ARBA00022729"/>
    </source>
</evidence>
<dbReference type="CDD" id="cd06461">
    <property type="entry name" value="M2_ACE"/>
    <property type="match status" value="1"/>
</dbReference>
<dbReference type="GO" id="GO:0006508">
    <property type="term" value="P:proteolysis"/>
    <property type="evidence" value="ECO:0007669"/>
    <property type="project" value="InterPro"/>
</dbReference>
<evidence type="ECO:0000256" key="2">
    <source>
        <dbReference type="ARBA" id="ARBA00023157"/>
    </source>
</evidence>
<dbReference type="AlphaFoldDB" id="A0A3D9HHB8"/>
<keyword evidence="8" id="KW-0862">Zinc</keyword>
<feature type="chain" id="PRO_5017764290" evidence="11">
    <location>
        <begin position="25"/>
        <end position="604"/>
    </location>
</feature>
<evidence type="ECO:0000256" key="5">
    <source>
        <dbReference type="PIRSR" id="PIRSR601548-10"/>
    </source>
</evidence>
<evidence type="ECO:0000256" key="11">
    <source>
        <dbReference type="SAM" id="SignalP"/>
    </source>
</evidence>
<proteinExistence type="predicted"/>
<evidence type="ECO:0000256" key="3">
    <source>
        <dbReference type="ARBA" id="ARBA00023180"/>
    </source>
</evidence>
<accession>A0A3D9HHB8</accession>
<keyword evidence="2 9" id="KW-1015">Disulfide bond</keyword>
<dbReference type="PANTHER" id="PTHR10514:SF27">
    <property type="entry name" value="ANGIOTENSIN-CONVERTING ENZYME"/>
    <property type="match status" value="1"/>
</dbReference>
<dbReference type="Pfam" id="PF01401">
    <property type="entry name" value="Peptidase_M2"/>
    <property type="match status" value="1"/>
</dbReference>
<feature type="disulfide bond" evidence="9">
    <location>
        <begin position="344"/>
        <end position="361"/>
    </location>
</feature>
<evidence type="ECO:0000256" key="6">
    <source>
        <dbReference type="PIRSR" id="PIRSR601548-11"/>
    </source>
</evidence>
<protein>
    <submittedName>
        <fullName evidence="12">Peptidyl-dipeptidase A</fullName>
    </submittedName>
</protein>
<keyword evidence="8" id="KW-0479">Metal-binding</keyword>
<feature type="binding site" evidence="7">
    <location>
        <position position="511"/>
    </location>
    <ligand>
        <name>chloride</name>
        <dbReference type="ChEBI" id="CHEBI:17996"/>
        <label>1</label>
    </ligand>
</feature>
<evidence type="ECO:0000256" key="7">
    <source>
        <dbReference type="PIRSR" id="PIRSR601548-2"/>
    </source>
</evidence>
<feature type="binding site" evidence="8">
    <location>
        <position position="374"/>
    </location>
    <ligand>
        <name>Zn(2+)</name>
        <dbReference type="ChEBI" id="CHEBI:29105"/>
        <label>1</label>
        <note>catalytic</note>
    </ligand>
</feature>
<dbReference type="PANTHER" id="PTHR10514">
    <property type="entry name" value="ANGIOTENSIN-CONVERTING ENZYME"/>
    <property type="match status" value="1"/>
</dbReference>
<evidence type="ECO:0000256" key="9">
    <source>
        <dbReference type="PIRSR" id="PIRSR601548-4"/>
    </source>
</evidence>
<keyword evidence="1 11" id="KW-0732">Signal</keyword>
<comment type="caution">
    <text evidence="12">The sequence shown here is derived from an EMBL/GenBank/DDBJ whole genome shotgun (WGS) entry which is preliminary data.</text>
</comment>
<feature type="active site" description="Proton donor 1" evidence="4">
    <location>
        <position position="502"/>
    </location>
</feature>
<feature type="disulfide bond" evidence="9">
    <location>
        <begin position="527"/>
        <end position="539"/>
    </location>
</feature>
<organism evidence="12 13">
    <name type="scientific">Aestuariispira insulae</name>
    <dbReference type="NCBI Taxonomy" id="1461337"/>
    <lineage>
        <taxon>Bacteria</taxon>
        <taxon>Pseudomonadati</taxon>
        <taxon>Pseudomonadota</taxon>
        <taxon>Alphaproteobacteria</taxon>
        <taxon>Rhodospirillales</taxon>
        <taxon>Kiloniellaceae</taxon>
        <taxon>Aestuariispira</taxon>
    </lineage>
</organism>
<feature type="active site" description="Proton donor 2" evidence="6">
    <location>
        <position position="502"/>
    </location>
</feature>
<dbReference type="Proteomes" id="UP000256845">
    <property type="component" value="Unassembled WGS sequence"/>
</dbReference>
<dbReference type="GO" id="GO:0008237">
    <property type="term" value="F:metallopeptidase activity"/>
    <property type="evidence" value="ECO:0007669"/>
    <property type="project" value="InterPro"/>
</dbReference>
<gene>
    <name evidence="12" type="ORF">DFP90_107156</name>
</gene>
<evidence type="ECO:0000313" key="12">
    <source>
        <dbReference type="EMBL" id="RED48651.1"/>
    </source>
</evidence>
<feature type="binding site" evidence="8">
    <location>
        <position position="378"/>
    </location>
    <ligand>
        <name>Zn(2+)</name>
        <dbReference type="ChEBI" id="CHEBI:29105"/>
        <label>1</label>
        <note>catalytic</note>
    </ligand>
</feature>
<feature type="glycosylation site" description="N-linked (GlcNAc...) asparagine; partial" evidence="5">
    <location>
        <position position="148"/>
    </location>
</feature>
<dbReference type="InterPro" id="IPR001548">
    <property type="entry name" value="Peptidase_M2"/>
</dbReference>
<evidence type="ECO:0000256" key="8">
    <source>
        <dbReference type="PIRSR" id="PIRSR601548-3"/>
    </source>
</evidence>
<keyword evidence="3 5" id="KW-0325">Glycoprotein</keyword>
<feature type="active site" description="Proton acceptor 2" evidence="6">
    <location>
        <position position="375"/>
    </location>
</feature>
<dbReference type="OrthoDB" id="5241329at2"/>
<feature type="binding site" evidence="8">
    <location>
        <position position="402"/>
    </location>
    <ligand>
        <name>Zn(2+)</name>
        <dbReference type="ChEBI" id="CHEBI:29105"/>
        <label>1</label>
        <note>catalytic</note>
    </ligand>
</feature>
<dbReference type="RefSeq" id="WP_115937594.1">
    <property type="nucleotide sequence ID" value="NZ_QRDW01000007.1"/>
</dbReference>
<feature type="signal peptide" evidence="11">
    <location>
        <begin position="1"/>
        <end position="24"/>
    </location>
</feature>
<feature type="binding site" evidence="10">
    <location>
        <position position="402"/>
    </location>
    <ligand>
        <name>Zn(2+)</name>
        <dbReference type="ChEBI" id="CHEBI:29105"/>
        <label>2</label>
        <note>catalytic</note>
    </ligand>
</feature>
<dbReference type="GO" id="GO:0016020">
    <property type="term" value="C:membrane"/>
    <property type="evidence" value="ECO:0007669"/>
    <property type="project" value="InterPro"/>
</dbReference>
<name>A0A3D9HHB8_9PROT</name>
<dbReference type="PRINTS" id="PR00791">
    <property type="entry name" value="PEPDIPTASEA"/>
</dbReference>
<feature type="binding site" evidence="10">
    <location>
        <position position="374"/>
    </location>
    <ligand>
        <name>Zn(2+)</name>
        <dbReference type="ChEBI" id="CHEBI:29105"/>
        <label>2</label>
        <note>catalytic</note>
    </ligand>
</feature>
<dbReference type="SUPFAM" id="SSF55486">
    <property type="entry name" value="Metalloproteases ('zincins'), catalytic domain"/>
    <property type="match status" value="1"/>
</dbReference>
<evidence type="ECO:0000313" key="13">
    <source>
        <dbReference type="Proteomes" id="UP000256845"/>
    </source>
</evidence>
<sequence length="604" mass="68076">MRFKSRQLAHAAVLALLVPACALAASPSKTPTAEEAAAFIRQVEETLDEKSQASTLAAWTLATDITPENREKSIKADAEYSRILVDLIEQSKQYQGLDLDPVTARKMGLLKRMQAIPKPSDHDKLAELARLEATLAETYSLGEFCLKNGDCFDGTGVIGRMAKSRDEAELKALWAGWREIAPPMKKNYARLVSLSNEGARELGFANTGELWRSGYDMPAKDFPAEAERLWQQVRPLYDALHCHTKAKLTDYYGQDVMPKDGTIPAHLLGNVWAQQWGNIYDIVATGDSGPGYDLTLLLEQENYNARKMMQAGEDFFDSIGMGTLPASFWQKSLLEKPNDRKVACHASAWDITRDDVRIKMCTSVNAEDFQTVHHELGHIYTYMAYKDQSHLFRDTAHDGFHEAIGDAIGLSVTPNYLRQIRLLKAAPEKTDQVDFLLNQALDKVAFLPFGLLVDQWRWKVFSGEVKPENYNQTWWELRRQYQGISAPMTRGENAFDPGAKYHIPNNTPYMRYFLAHIMQFQLFEKACTLAGQGGDLTQCSLFGNKEVGRQLTAMLEMGASKPWPDALEKFTGSRQMDAGPMLAYFKPLKSWLDEQNKGRSCGWR</sequence>